<dbReference type="Pfam" id="PF16132">
    <property type="entry name" value="DUF4843"/>
    <property type="match status" value="1"/>
</dbReference>
<gene>
    <name evidence="1" type="ORF">Mucpa_3972</name>
</gene>
<evidence type="ECO:0000313" key="1">
    <source>
        <dbReference type="EMBL" id="EHQ28063.1"/>
    </source>
</evidence>
<dbReference type="EMBL" id="CM001403">
    <property type="protein sequence ID" value="EHQ28063.1"/>
    <property type="molecule type" value="Genomic_DNA"/>
</dbReference>
<evidence type="ECO:0008006" key="3">
    <source>
        <dbReference type="Google" id="ProtNLM"/>
    </source>
</evidence>
<dbReference type="RefSeq" id="WP_008508797.1">
    <property type="nucleotide sequence ID" value="NZ_CM001403.1"/>
</dbReference>
<name>H1Y2L5_9SPHI</name>
<evidence type="ECO:0000313" key="2">
    <source>
        <dbReference type="Proteomes" id="UP000002774"/>
    </source>
</evidence>
<dbReference type="PROSITE" id="PS51257">
    <property type="entry name" value="PROKAR_LIPOPROTEIN"/>
    <property type="match status" value="1"/>
</dbReference>
<dbReference type="OrthoDB" id="1094829at2"/>
<proteinExistence type="predicted"/>
<dbReference type="eggNOG" id="ENOG50300GT">
    <property type="taxonomic scope" value="Bacteria"/>
</dbReference>
<dbReference type="STRING" id="714943.Mucpa_3972"/>
<dbReference type="Proteomes" id="UP000002774">
    <property type="component" value="Chromosome"/>
</dbReference>
<accession>H1Y2L5</accession>
<dbReference type="AlphaFoldDB" id="H1Y2L5"/>
<sequence length="277" mass="31767">MKRNIFFVVIICALAFGCKKESLLTYNSQDNIAIYYPNYPTTDSLVYSFAYVQGVDRDTVWLPITISGKRVNHDRKFQLSVVEGSSTAIRNLHYEALKPSYTMPADSGLVHIPVIIKNTDTALTSKSVVLVVRVSGGTDFGSSLPEDLRSKKIYFSNRLEQPAWWKYWLGQYSRVKHQLFLISSGTTNLVDLSMPDAYLQIPRALFYVDNMRVFLNYPFDWVQQNPAKGYVLTPRNDGTGDYDFYNVNTPTKKFYLKYFKAANKYVFIDENGNQINV</sequence>
<keyword evidence="2" id="KW-1185">Reference proteome</keyword>
<dbReference type="InterPro" id="IPR032299">
    <property type="entry name" value="DUF4843"/>
</dbReference>
<reference evidence="1" key="1">
    <citation type="submission" date="2011-09" db="EMBL/GenBank/DDBJ databases">
        <title>The permanent draft genome of Mucilaginibacter paludis DSM 18603.</title>
        <authorList>
            <consortium name="US DOE Joint Genome Institute (JGI-PGF)"/>
            <person name="Lucas S."/>
            <person name="Han J."/>
            <person name="Lapidus A."/>
            <person name="Bruce D."/>
            <person name="Goodwin L."/>
            <person name="Pitluck S."/>
            <person name="Peters L."/>
            <person name="Kyrpides N."/>
            <person name="Mavromatis K."/>
            <person name="Ivanova N."/>
            <person name="Mikhailova N."/>
            <person name="Held B."/>
            <person name="Detter J.C."/>
            <person name="Tapia R."/>
            <person name="Han C."/>
            <person name="Land M."/>
            <person name="Hauser L."/>
            <person name="Markowitz V."/>
            <person name="Cheng J.-F."/>
            <person name="Hugenholtz P."/>
            <person name="Woyke T."/>
            <person name="Wu D."/>
            <person name="Tindall B."/>
            <person name="Brambilla E."/>
            <person name="Klenk H.-P."/>
            <person name="Eisen J.A."/>
        </authorList>
    </citation>
    <scope>NUCLEOTIDE SEQUENCE [LARGE SCALE GENOMIC DNA]</scope>
    <source>
        <strain evidence="1">DSM 18603</strain>
    </source>
</reference>
<dbReference type="HOGENOM" id="CLU_084687_0_0_10"/>
<protein>
    <recommendedName>
        <fullName evidence="3">DUF4843 domain-containing protein</fullName>
    </recommendedName>
</protein>
<organism evidence="1 2">
    <name type="scientific">Mucilaginibacter paludis DSM 18603</name>
    <dbReference type="NCBI Taxonomy" id="714943"/>
    <lineage>
        <taxon>Bacteria</taxon>
        <taxon>Pseudomonadati</taxon>
        <taxon>Bacteroidota</taxon>
        <taxon>Sphingobacteriia</taxon>
        <taxon>Sphingobacteriales</taxon>
        <taxon>Sphingobacteriaceae</taxon>
        <taxon>Mucilaginibacter</taxon>
    </lineage>
</organism>